<sequence>MSKLSQELNDYFFVQEREEKITLEEILSLAGERIFGFLLVILSLPSALPIPAPGYSIPFGILIFLLAIQLVIGHKTPWLPDKMLKGAMKTSTARKFVQMGLPWLKRIENLTKPRLTYICTSFSGRIVIGIAIALMAISMMIPIPGTNTAPAMGIFVTAFGMQEDDGFIVLAGLSLCLIAGVVSASIIFATIWGGLSIIDWIEQYFKK</sequence>
<keyword evidence="1" id="KW-1133">Transmembrane helix</keyword>
<dbReference type="EMBL" id="WMIA01000001">
    <property type="protein sequence ID" value="MTF37659.1"/>
    <property type="molecule type" value="Genomic_DNA"/>
</dbReference>
<protein>
    <submittedName>
        <fullName evidence="2">Exopolysaccharide biosynthesis protein</fullName>
    </submittedName>
</protein>
<evidence type="ECO:0000313" key="3">
    <source>
        <dbReference type="Proteomes" id="UP000437131"/>
    </source>
</evidence>
<dbReference type="AlphaFoldDB" id="A0A844GRV9"/>
<accession>A0A844GRV9</accession>
<evidence type="ECO:0000313" key="2">
    <source>
        <dbReference type="EMBL" id="MTF37659.1"/>
    </source>
</evidence>
<evidence type="ECO:0000256" key="1">
    <source>
        <dbReference type="SAM" id="Phobius"/>
    </source>
</evidence>
<proteinExistence type="predicted"/>
<dbReference type="RefSeq" id="WP_015218147.1">
    <property type="nucleotide sequence ID" value="NZ_WMIA01000001.1"/>
</dbReference>
<feature type="transmembrane region" description="Helical" evidence="1">
    <location>
        <begin position="167"/>
        <end position="198"/>
    </location>
</feature>
<dbReference type="PIRSF" id="PIRSF033239">
    <property type="entry name" value="ExoD"/>
    <property type="match status" value="1"/>
</dbReference>
<gene>
    <name evidence="2" type="ORF">GGC33_01760</name>
</gene>
<dbReference type="PANTHER" id="PTHR41795:SF1">
    <property type="entry name" value="EXOPOLYSACCHARIDE SYNTHESIS PROTEIN"/>
    <property type="match status" value="1"/>
</dbReference>
<dbReference type="Proteomes" id="UP000437131">
    <property type="component" value="Unassembled WGS sequence"/>
</dbReference>
<name>A0A844GRV9_9CHRO</name>
<comment type="caution">
    <text evidence="2">The sequence shown here is derived from an EMBL/GenBank/DDBJ whole genome shotgun (WGS) entry which is preliminary data.</text>
</comment>
<keyword evidence="1" id="KW-0472">Membrane</keyword>
<feature type="transmembrane region" description="Helical" evidence="1">
    <location>
        <begin position="115"/>
        <end position="141"/>
    </location>
</feature>
<dbReference type="InterPro" id="IPR010331">
    <property type="entry name" value="ExoD"/>
</dbReference>
<keyword evidence="1" id="KW-0812">Transmembrane</keyword>
<feature type="transmembrane region" description="Helical" evidence="1">
    <location>
        <begin position="54"/>
        <end position="73"/>
    </location>
</feature>
<dbReference type="Pfam" id="PF06055">
    <property type="entry name" value="ExoD"/>
    <property type="match status" value="1"/>
</dbReference>
<dbReference type="PANTHER" id="PTHR41795">
    <property type="entry name" value="EXOPOLYSACCHARIDE SYNTHESIS PROTEIN"/>
    <property type="match status" value="1"/>
</dbReference>
<organism evidence="2 3">
    <name type="scientific">Cyanobacterium aponinum 0216</name>
    <dbReference type="NCBI Taxonomy" id="2676140"/>
    <lineage>
        <taxon>Bacteria</taxon>
        <taxon>Bacillati</taxon>
        <taxon>Cyanobacteriota</taxon>
        <taxon>Cyanophyceae</taxon>
        <taxon>Oscillatoriophycideae</taxon>
        <taxon>Chroococcales</taxon>
        <taxon>Geminocystaceae</taxon>
        <taxon>Cyanobacterium</taxon>
    </lineage>
</organism>
<reference evidence="2 3" key="1">
    <citation type="submission" date="2019-11" db="EMBL/GenBank/DDBJ databases">
        <title>Isolation of a new High Light Tolerant Cyanobacteria.</title>
        <authorList>
            <person name="Dobson Z."/>
            <person name="Vaughn N."/>
            <person name="Vaughn M."/>
            <person name="Fromme P."/>
            <person name="Mazor Y."/>
        </authorList>
    </citation>
    <scope>NUCLEOTIDE SEQUENCE [LARGE SCALE GENOMIC DNA]</scope>
    <source>
        <strain evidence="2 3">0216</strain>
    </source>
</reference>